<keyword evidence="3" id="KW-1185">Reference proteome</keyword>
<evidence type="ECO:0000259" key="1">
    <source>
        <dbReference type="Pfam" id="PF08279"/>
    </source>
</evidence>
<gene>
    <name evidence="2" type="ORF">ACFFUR_04615</name>
</gene>
<dbReference type="InterPro" id="IPR013196">
    <property type="entry name" value="HTH_11"/>
</dbReference>
<dbReference type="EMBL" id="JBHMEW010000040">
    <property type="protein sequence ID" value="MFB9211079.1"/>
    <property type="molecule type" value="Genomic_DNA"/>
</dbReference>
<feature type="domain" description="Helix-turn-helix type 11" evidence="1">
    <location>
        <begin position="9"/>
        <end position="53"/>
    </location>
</feature>
<organism evidence="2 3">
    <name type="scientific">Echinicola jeungdonensis</name>
    <dbReference type="NCBI Taxonomy" id="709343"/>
    <lineage>
        <taxon>Bacteria</taxon>
        <taxon>Pseudomonadati</taxon>
        <taxon>Bacteroidota</taxon>
        <taxon>Cytophagia</taxon>
        <taxon>Cytophagales</taxon>
        <taxon>Cyclobacteriaceae</taxon>
        <taxon>Echinicola</taxon>
    </lineage>
</organism>
<dbReference type="InterPro" id="IPR036390">
    <property type="entry name" value="WH_DNA-bd_sf"/>
</dbReference>
<dbReference type="Proteomes" id="UP001589654">
    <property type="component" value="Unassembled WGS sequence"/>
</dbReference>
<evidence type="ECO:0000313" key="3">
    <source>
        <dbReference type="Proteomes" id="UP001589654"/>
    </source>
</evidence>
<comment type="caution">
    <text evidence="2">The sequence shown here is derived from an EMBL/GenBank/DDBJ whole genome shotgun (WGS) entry which is preliminary data.</text>
</comment>
<accession>A0ABV5J553</accession>
<dbReference type="Pfam" id="PF08279">
    <property type="entry name" value="HTH_11"/>
    <property type="match status" value="1"/>
</dbReference>
<evidence type="ECO:0000313" key="2">
    <source>
        <dbReference type="EMBL" id="MFB9211079.1"/>
    </source>
</evidence>
<proteinExistence type="predicted"/>
<dbReference type="Gene3D" id="1.10.10.10">
    <property type="entry name" value="Winged helix-like DNA-binding domain superfamily/Winged helix DNA-binding domain"/>
    <property type="match status" value="1"/>
</dbReference>
<protein>
    <submittedName>
        <fullName evidence="2">Helix-turn-helix domain-containing protein</fullName>
    </submittedName>
</protein>
<reference evidence="2 3" key="1">
    <citation type="submission" date="2024-09" db="EMBL/GenBank/DDBJ databases">
        <authorList>
            <person name="Sun Q."/>
            <person name="Mori K."/>
        </authorList>
    </citation>
    <scope>NUCLEOTIDE SEQUENCE [LARGE SCALE GENOMIC DNA]</scope>
    <source>
        <strain evidence="2 3">CECT 7682</strain>
    </source>
</reference>
<dbReference type="InterPro" id="IPR036388">
    <property type="entry name" value="WH-like_DNA-bd_sf"/>
</dbReference>
<dbReference type="RefSeq" id="WP_290246355.1">
    <property type="nucleotide sequence ID" value="NZ_JAUFQT010000001.1"/>
</dbReference>
<dbReference type="SUPFAM" id="SSF46785">
    <property type="entry name" value="Winged helix' DNA-binding domain"/>
    <property type="match status" value="1"/>
</dbReference>
<sequence length="111" mass="13191">MNFIRQIERMQILNKLIKEQRTGTPNELAERLGVSRRQLYTYIDYLKDLGLDVWFSRKQNSFVYNDDEEIQLDLKIRVLGKTDVSKINGGKILKDFLPCFFYARTENKLVI</sequence>
<name>A0ABV5J553_9BACT</name>